<reference evidence="4" key="1">
    <citation type="submission" date="2019-11" db="EMBL/GenBank/DDBJ databases">
        <authorList>
            <person name="Feng L."/>
        </authorList>
    </citation>
    <scope>NUCLEOTIDE SEQUENCE</scope>
    <source>
        <strain evidence="4">CParaputrificumLFYP93</strain>
    </source>
</reference>
<evidence type="ECO:0000313" key="4">
    <source>
        <dbReference type="EMBL" id="VYU56997.1"/>
    </source>
</evidence>
<sequence length="397" mass="44670">MKNKKKIFSIILTLILSFTIISCNGYDEPTTPTIAEKEDTTISVLGAGDVLMHMEQVYSGYDSKTNTYNYDNFFAYVKDYISTSDLAICNSETTYLGNGHNFSGYPKFNSPKEILDSIKNAGFDMACSSHNHINDMGDKGIESTAKLIKEAGLDLLGVKNDVKDKNYIVKDIKGIKIGITNYTYSTIDKNGYRYINGLPLSKEMEPKINLFSDSNIENDINNMKSTYDNMLKDGADFTIFYIHWGNEYQLQPSAQQEKLANMLNSIGVNVIFGSHPHVVQPIRRIKNDTTGNETLVCYSLGNFVSNQRFETMGNLKSEDGLMVKLFITKDSNNKVKLTSYETEPTWVYKYVNASGKTVYNILPTNKILESNDIEGLSEDVFNRVKNSNKSTNEIINS</sequence>
<dbReference type="InterPro" id="IPR052169">
    <property type="entry name" value="CW_Biosynth-Accessory"/>
</dbReference>
<protein>
    <submittedName>
        <fullName evidence="4">Capsule biosynthesis protein CapA</fullName>
    </submittedName>
</protein>
<proteinExistence type="inferred from homology"/>
<dbReference type="Gene3D" id="3.60.21.10">
    <property type="match status" value="1"/>
</dbReference>
<dbReference type="CDD" id="cd07381">
    <property type="entry name" value="MPP_CapA"/>
    <property type="match status" value="1"/>
</dbReference>
<dbReference type="Pfam" id="PF09587">
    <property type="entry name" value="PGA_cap"/>
    <property type="match status" value="1"/>
</dbReference>
<dbReference type="InterPro" id="IPR029052">
    <property type="entry name" value="Metallo-depent_PP-like"/>
</dbReference>
<dbReference type="PROSITE" id="PS51257">
    <property type="entry name" value="PROKAR_LIPOPROTEIN"/>
    <property type="match status" value="1"/>
</dbReference>
<dbReference type="PANTHER" id="PTHR33393:SF12">
    <property type="entry name" value="CAPSULE BIOSYNTHESIS PROTEIN CAPA"/>
    <property type="match status" value="1"/>
</dbReference>
<dbReference type="PANTHER" id="PTHR33393">
    <property type="entry name" value="POLYGLUTAMINE SYNTHESIS ACCESSORY PROTEIN RV0574C-RELATED"/>
    <property type="match status" value="1"/>
</dbReference>
<feature type="domain" description="Capsule synthesis protein CapA" evidence="3">
    <location>
        <begin position="43"/>
        <end position="307"/>
    </location>
</feature>
<dbReference type="RefSeq" id="WP_156562307.1">
    <property type="nucleotide sequence ID" value="NZ_CACRTV010000065.1"/>
</dbReference>
<feature type="chain" id="PRO_5039407753" evidence="2">
    <location>
        <begin position="26"/>
        <end position="397"/>
    </location>
</feature>
<dbReference type="SMART" id="SM00854">
    <property type="entry name" value="PGA_cap"/>
    <property type="match status" value="1"/>
</dbReference>
<gene>
    <name evidence="4" type="primary">capA</name>
    <name evidence="4" type="ORF">CPLFYP93_02776</name>
</gene>
<accession>A0A6N3FX42</accession>
<dbReference type="InterPro" id="IPR019079">
    <property type="entry name" value="Capsule_synth_CapA"/>
</dbReference>
<comment type="similarity">
    <text evidence="1">Belongs to the CapA family.</text>
</comment>
<feature type="signal peptide" evidence="2">
    <location>
        <begin position="1"/>
        <end position="25"/>
    </location>
</feature>
<dbReference type="SUPFAM" id="SSF56300">
    <property type="entry name" value="Metallo-dependent phosphatases"/>
    <property type="match status" value="1"/>
</dbReference>
<dbReference type="EMBL" id="CACRTV010000065">
    <property type="protein sequence ID" value="VYU56997.1"/>
    <property type="molecule type" value="Genomic_DNA"/>
</dbReference>
<name>A0A6N3FX42_9CLOT</name>
<evidence type="ECO:0000256" key="2">
    <source>
        <dbReference type="SAM" id="SignalP"/>
    </source>
</evidence>
<evidence type="ECO:0000259" key="3">
    <source>
        <dbReference type="SMART" id="SM00854"/>
    </source>
</evidence>
<evidence type="ECO:0000256" key="1">
    <source>
        <dbReference type="ARBA" id="ARBA00005662"/>
    </source>
</evidence>
<keyword evidence="2" id="KW-0732">Signal</keyword>
<organism evidence="4">
    <name type="scientific">Clostridium paraputrificum</name>
    <dbReference type="NCBI Taxonomy" id="29363"/>
    <lineage>
        <taxon>Bacteria</taxon>
        <taxon>Bacillati</taxon>
        <taxon>Bacillota</taxon>
        <taxon>Clostridia</taxon>
        <taxon>Eubacteriales</taxon>
        <taxon>Clostridiaceae</taxon>
        <taxon>Clostridium</taxon>
    </lineage>
</organism>
<dbReference type="AlphaFoldDB" id="A0A6N3FX42"/>